<reference evidence="3 4" key="1">
    <citation type="submission" date="2015-12" db="EMBL/GenBank/DDBJ databases">
        <title>The genome of Folsomia candida.</title>
        <authorList>
            <person name="Faddeeva A."/>
            <person name="Derks M.F."/>
            <person name="Anvar Y."/>
            <person name="Smit S."/>
            <person name="Van Straalen N."/>
            <person name="Roelofs D."/>
        </authorList>
    </citation>
    <scope>NUCLEOTIDE SEQUENCE [LARGE SCALE GENOMIC DNA]</scope>
    <source>
        <strain evidence="3 4">VU population</strain>
        <tissue evidence="3">Whole body</tissue>
    </source>
</reference>
<sequence>MESSGYDYKLLDSSTKTGFNFSPPTCHPETKKNPQNVQSTKTNREESLHPDLISPWSPPSNLKYRLLIFLSILFVLTAIVILMLYDPTTNYLPKAPPFCNLANQTRLVKAALLDLADPTWNFCGNEAVTLVLNNLKNPTNHSQPNINCPRCVKILNVKIDPFTSGEFDSILASLPMLESLTLLGPIKNAMPATNKKSEISVPITSLRLVDTSFDQNLFNRIANIAVLPCLRDLYLECSHPNLNETEGLSSTLKSLQILYPSLKNVHYENTRYPGVELLTSKESHVELNLVYQECF</sequence>
<dbReference type="AlphaFoldDB" id="A0A226DH73"/>
<keyword evidence="3" id="KW-0261">Viral envelope protein</keyword>
<gene>
    <name evidence="3" type="ORF">Fcan01_20979</name>
</gene>
<comment type="caution">
    <text evidence="3">The sequence shown here is derived from an EMBL/GenBank/DDBJ whole genome shotgun (WGS) entry which is preliminary data.</text>
</comment>
<evidence type="ECO:0000256" key="1">
    <source>
        <dbReference type="SAM" id="MobiDB-lite"/>
    </source>
</evidence>
<proteinExistence type="predicted"/>
<feature type="transmembrane region" description="Helical" evidence="2">
    <location>
        <begin position="64"/>
        <end position="85"/>
    </location>
</feature>
<organism evidence="3 4">
    <name type="scientific">Folsomia candida</name>
    <name type="common">Springtail</name>
    <dbReference type="NCBI Taxonomy" id="158441"/>
    <lineage>
        <taxon>Eukaryota</taxon>
        <taxon>Metazoa</taxon>
        <taxon>Ecdysozoa</taxon>
        <taxon>Arthropoda</taxon>
        <taxon>Hexapoda</taxon>
        <taxon>Collembola</taxon>
        <taxon>Entomobryomorpha</taxon>
        <taxon>Isotomoidea</taxon>
        <taxon>Isotomidae</taxon>
        <taxon>Proisotominae</taxon>
        <taxon>Folsomia</taxon>
    </lineage>
</organism>
<dbReference type="Proteomes" id="UP000198287">
    <property type="component" value="Unassembled WGS sequence"/>
</dbReference>
<protein>
    <submittedName>
        <fullName evidence="3">Envelope glycoprotein</fullName>
    </submittedName>
</protein>
<evidence type="ECO:0000313" key="4">
    <source>
        <dbReference type="Proteomes" id="UP000198287"/>
    </source>
</evidence>
<keyword evidence="3" id="KW-0946">Virion</keyword>
<evidence type="ECO:0000313" key="3">
    <source>
        <dbReference type="EMBL" id="OXA44583.1"/>
    </source>
</evidence>
<dbReference type="EMBL" id="LNIX01000019">
    <property type="protein sequence ID" value="OXA44583.1"/>
    <property type="molecule type" value="Genomic_DNA"/>
</dbReference>
<keyword evidence="2" id="KW-0472">Membrane</keyword>
<name>A0A226DH73_FOLCA</name>
<accession>A0A226DH73</accession>
<evidence type="ECO:0000256" key="2">
    <source>
        <dbReference type="SAM" id="Phobius"/>
    </source>
</evidence>
<keyword evidence="2" id="KW-0812">Transmembrane</keyword>
<feature type="region of interest" description="Disordered" evidence="1">
    <location>
        <begin position="21"/>
        <end position="52"/>
    </location>
</feature>
<keyword evidence="2" id="KW-1133">Transmembrane helix</keyword>
<keyword evidence="4" id="KW-1185">Reference proteome</keyword>